<evidence type="ECO:0000256" key="5">
    <source>
        <dbReference type="ARBA" id="ARBA00022801"/>
    </source>
</evidence>
<dbReference type="InterPro" id="IPR013783">
    <property type="entry name" value="Ig-like_fold"/>
</dbReference>
<proteinExistence type="inferred from homology"/>
<comment type="similarity">
    <text evidence="2">Belongs to the glycosyl hydrolase 3 family.</text>
</comment>
<dbReference type="GO" id="GO:0045493">
    <property type="term" value="P:xylan catabolic process"/>
    <property type="evidence" value="ECO:0007669"/>
    <property type="project" value="InterPro"/>
</dbReference>
<dbReference type="InterPro" id="IPR001764">
    <property type="entry name" value="Glyco_hydro_3_N"/>
</dbReference>
<dbReference type="GO" id="GO:0009505">
    <property type="term" value="C:plant-type cell wall"/>
    <property type="evidence" value="ECO:0007669"/>
    <property type="project" value="TreeGrafter"/>
</dbReference>
<keyword evidence="5" id="KW-0378">Hydrolase</keyword>
<evidence type="ECO:0000256" key="4">
    <source>
        <dbReference type="ARBA" id="ARBA00022729"/>
    </source>
</evidence>
<dbReference type="AlphaFoldDB" id="A0A7C9EF58"/>
<feature type="domain" description="Fibronectin type III-like" evidence="9">
    <location>
        <begin position="707"/>
        <end position="777"/>
    </location>
</feature>
<reference evidence="10" key="2">
    <citation type="submission" date="2020-07" db="EMBL/GenBank/DDBJ databases">
        <authorList>
            <person name="Vera ALvarez R."/>
            <person name="Arias-Moreno D.M."/>
            <person name="Jimenez-Jacinto V."/>
            <person name="Jimenez-Bremont J.F."/>
            <person name="Swaminathan K."/>
            <person name="Moose S.P."/>
            <person name="Guerrero-Gonzalez M.L."/>
            <person name="Marino-Ramirez L."/>
            <person name="Landsman D."/>
            <person name="Rodriguez-Kessler M."/>
            <person name="Delgado-Sanchez P."/>
        </authorList>
    </citation>
    <scope>NUCLEOTIDE SEQUENCE</scope>
    <source>
        <tissue evidence="10">Cladode</tissue>
    </source>
</reference>
<dbReference type="InterPro" id="IPR036962">
    <property type="entry name" value="Glyco_hydro_3_N_sf"/>
</dbReference>
<organism evidence="10">
    <name type="scientific">Opuntia streptacantha</name>
    <name type="common">Prickly pear cactus</name>
    <name type="synonym">Opuntia cardona</name>
    <dbReference type="NCBI Taxonomy" id="393608"/>
    <lineage>
        <taxon>Eukaryota</taxon>
        <taxon>Viridiplantae</taxon>
        <taxon>Streptophyta</taxon>
        <taxon>Embryophyta</taxon>
        <taxon>Tracheophyta</taxon>
        <taxon>Spermatophyta</taxon>
        <taxon>Magnoliopsida</taxon>
        <taxon>eudicotyledons</taxon>
        <taxon>Gunneridae</taxon>
        <taxon>Pentapetalae</taxon>
        <taxon>Caryophyllales</taxon>
        <taxon>Cactineae</taxon>
        <taxon>Cactaceae</taxon>
        <taxon>Opuntioideae</taxon>
        <taxon>Opuntia</taxon>
    </lineage>
</organism>
<dbReference type="GO" id="GO:0005576">
    <property type="term" value="C:extracellular region"/>
    <property type="evidence" value="ECO:0007669"/>
    <property type="project" value="UniProtKB-SubCell"/>
</dbReference>
<keyword evidence="7" id="KW-0326">Glycosidase</keyword>
<evidence type="ECO:0000313" key="10">
    <source>
        <dbReference type="EMBL" id="MBA4664387.1"/>
    </source>
</evidence>
<dbReference type="PRINTS" id="PR00133">
    <property type="entry name" value="GLHYDRLASE3"/>
</dbReference>
<dbReference type="InterPro" id="IPR002772">
    <property type="entry name" value="Glyco_hydro_3_C"/>
</dbReference>
<dbReference type="Gene3D" id="3.40.50.1700">
    <property type="entry name" value="Glycoside hydrolase family 3 C-terminal domain"/>
    <property type="match status" value="1"/>
</dbReference>
<comment type="subcellular location">
    <subcellularLocation>
        <location evidence="1">Secreted</location>
    </subcellularLocation>
</comment>
<dbReference type="SUPFAM" id="SSF51445">
    <property type="entry name" value="(Trans)glycosidases"/>
    <property type="match status" value="1"/>
</dbReference>
<dbReference type="PANTHER" id="PTHR42721:SF3">
    <property type="entry name" value="BETA-D-XYLOSIDASE 5-RELATED"/>
    <property type="match status" value="1"/>
</dbReference>
<keyword evidence="4 8" id="KW-0732">Signal</keyword>
<dbReference type="Gene3D" id="3.20.20.300">
    <property type="entry name" value="Glycoside hydrolase, family 3, N-terminal domain"/>
    <property type="match status" value="1"/>
</dbReference>
<dbReference type="GO" id="GO:0046556">
    <property type="term" value="F:alpha-L-arabinofuranosidase activity"/>
    <property type="evidence" value="ECO:0007669"/>
    <property type="project" value="TreeGrafter"/>
</dbReference>
<dbReference type="PANTHER" id="PTHR42721">
    <property type="entry name" value="SUGAR HYDROLASE-RELATED"/>
    <property type="match status" value="1"/>
</dbReference>
<dbReference type="Pfam" id="PF14310">
    <property type="entry name" value="Fn3-like"/>
    <property type="match status" value="1"/>
</dbReference>
<name>A0A7C9EF58_OPUST</name>
<keyword evidence="3" id="KW-0964">Secreted</keyword>
<dbReference type="InterPro" id="IPR036881">
    <property type="entry name" value="Glyco_hydro_3_C_sf"/>
</dbReference>
<reference evidence="10" key="1">
    <citation type="journal article" date="2013" name="J. Plant Res.">
        <title>Effect of fungi and light on seed germination of three Opuntia species from semiarid lands of central Mexico.</title>
        <authorList>
            <person name="Delgado-Sanchez P."/>
            <person name="Jimenez-Bremont J.F."/>
            <person name="Guerrero-Gonzalez Mde L."/>
            <person name="Flores J."/>
        </authorList>
    </citation>
    <scope>NUCLEOTIDE SEQUENCE</scope>
    <source>
        <tissue evidence="10">Cladode</tissue>
    </source>
</reference>
<dbReference type="InterPro" id="IPR044993">
    <property type="entry name" value="BXL"/>
</dbReference>
<dbReference type="Pfam" id="PF01915">
    <property type="entry name" value="Glyco_hydro_3_C"/>
    <property type="match status" value="1"/>
</dbReference>
<accession>A0A7C9EF58</accession>
<dbReference type="FunFam" id="3.40.50.1700:FF:000001">
    <property type="entry name" value="probable beta-D-xylosidase 2"/>
    <property type="match status" value="1"/>
</dbReference>
<dbReference type="FunFam" id="3.20.20.300:FF:000004">
    <property type="entry name" value="probable beta-D-xylosidase 7"/>
    <property type="match status" value="1"/>
</dbReference>
<dbReference type="EMBL" id="GISG01223523">
    <property type="protein sequence ID" value="MBA4664387.1"/>
    <property type="molecule type" value="Transcribed_RNA"/>
</dbReference>
<dbReference type="SUPFAM" id="SSF52279">
    <property type="entry name" value="Beta-D-glucan exohydrolase, C-terminal domain"/>
    <property type="match status" value="1"/>
</dbReference>
<evidence type="ECO:0000256" key="3">
    <source>
        <dbReference type="ARBA" id="ARBA00022525"/>
    </source>
</evidence>
<dbReference type="Pfam" id="PF00933">
    <property type="entry name" value="Glyco_hydro_3"/>
    <property type="match status" value="1"/>
</dbReference>
<evidence type="ECO:0000259" key="9">
    <source>
        <dbReference type="SMART" id="SM01217"/>
    </source>
</evidence>
<dbReference type="InterPro" id="IPR026891">
    <property type="entry name" value="Fn3-like"/>
</dbReference>
<dbReference type="GO" id="GO:0031222">
    <property type="term" value="P:arabinan catabolic process"/>
    <property type="evidence" value="ECO:0007669"/>
    <property type="project" value="TreeGrafter"/>
</dbReference>
<sequence>MRPPLHRRRSANAAAAYFAAALLAVAVVAAGAEEPPYACDKSRPQTTTFRFCNRKLSIRERAKDVVGRLSLDEKVAQLVNTAPSIPRLGIPAYEWWSEALHGVADVGYGIFLNTSIKAATSFPQVVLTAASFDSRLWYKIGRAIGAEARAVYNAGQAQGMTFWAPNINIFRDPRWGRGQETPGEDPMVTGKYAVAFVRGLQGDTFDGQRRVSTLQASACCKHFTAYDLDRWNDVTRYVFDAHVSPQDMADTYQPPFESCIRHARASGIMCAYNRVNGVPNCGNYDLLTTTARGKWAFDGYITSDCDAVSIIYDAQGYAKTPEDAVADVLKAGMDVNCGSYLQKYTKSAVQQGKVDQAQIDRALENLFAVRMRLGLFDGTPSKLVYGSVGPDQVCSPEHRYLALKAAQSGIVLLKNDAKLLPFPKGKTPSLAVIGPNADAAETLLGNYHGPPCIKISPLRALQSYVKNTRYLQGCDNVACSFASIQDAVKVAQGAEYVVMVMGLDQTQEREDHDRTDLLLPGQQQNLITAVAKAAKRPIVLVLLCGGPVDVTFAKLDPHIGAIIWAGYPGEAGGVALAQVIFGDHNPGGKLPVTWYPKEFVKVPMTNMRMRPSSGYPGRTYKFYQGTKVFEFGHGLSYTSYSYEFSKVSHKELHLNALGNVVQMADRSDSSTQRRYVVVSDTESEPCTAMKLTASVRVSNEGEMKGTHPVLLFVKQENPSNGSPMKKLVGFESVELGSRETTQVEFEMRPCEHLTTANEDGVMAIEEGSHLLMVGDNQFPITILLD</sequence>
<dbReference type="InterPro" id="IPR017853">
    <property type="entry name" value="GH"/>
</dbReference>
<dbReference type="SMART" id="SM01217">
    <property type="entry name" value="Fn3_like"/>
    <property type="match status" value="1"/>
</dbReference>
<protein>
    <recommendedName>
        <fullName evidence="9">Fibronectin type III-like domain-containing protein</fullName>
    </recommendedName>
</protein>
<evidence type="ECO:0000256" key="8">
    <source>
        <dbReference type="SAM" id="SignalP"/>
    </source>
</evidence>
<feature type="signal peptide" evidence="8">
    <location>
        <begin position="1"/>
        <end position="32"/>
    </location>
</feature>
<evidence type="ECO:0000256" key="7">
    <source>
        <dbReference type="ARBA" id="ARBA00023295"/>
    </source>
</evidence>
<dbReference type="Gene3D" id="2.60.40.10">
    <property type="entry name" value="Immunoglobulins"/>
    <property type="match status" value="1"/>
</dbReference>
<evidence type="ECO:0000256" key="6">
    <source>
        <dbReference type="ARBA" id="ARBA00023180"/>
    </source>
</evidence>
<evidence type="ECO:0000256" key="1">
    <source>
        <dbReference type="ARBA" id="ARBA00004613"/>
    </source>
</evidence>
<evidence type="ECO:0000256" key="2">
    <source>
        <dbReference type="ARBA" id="ARBA00005336"/>
    </source>
</evidence>
<keyword evidence="6" id="KW-0325">Glycoprotein</keyword>
<feature type="chain" id="PRO_5027545173" description="Fibronectin type III-like domain-containing protein" evidence="8">
    <location>
        <begin position="33"/>
        <end position="785"/>
    </location>
</feature>
<dbReference type="GO" id="GO:0009044">
    <property type="term" value="F:xylan 1,4-beta-xylosidase activity"/>
    <property type="evidence" value="ECO:0007669"/>
    <property type="project" value="InterPro"/>
</dbReference>